<organism evidence="1 2">
    <name type="scientific">Helianthus annuus</name>
    <name type="common">Common sunflower</name>
    <dbReference type="NCBI Taxonomy" id="4232"/>
    <lineage>
        <taxon>Eukaryota</taxon>
        <taxon>Viridiplantae</taxon>
        <taxon>Streptophyta</taxon>
        <taxon>Embryophyta</taxon>
        <taxon>Tracheophyta</taxon>
        <taxon>Spermatophyta</taxon>
        <taxon>Magnoliopsida</taxon>
        <taxon>eudicotyledons</taxon>
        <taxon>Gunneridae</taxon>
        <taxon>Pentapetalae</taxon>
        <taxon>asterids</taxon>
        <taxon>campanulids</taxon>
        <taxon>Asterales</taxon>
        <taxon>Asteraceae</taxon>
        <taxon>Asteroideae</taxon>
        <taxon>Heliantheae alliance</taxon>
        <taxon>Heliantheae</taxon>
        <taxon>Helianthus</taxon>
    </lineage>
</organism>
<reference evidence="1" key="2">
    <citation type="submission" date="2020-06" db="EMBL/GenBank/DDBJ databases">
        <title>Helianthus annuus Genome sequencing and assembly Release 2.</title>
        <authorList>
            <person name="Gouzy J."/>
            <person name="Langlade N."/>
            <person name="Munos S."/>
        </authorList>
    </citation>
    <scope>NUCLEOTIDE SEQUENCE</scope>
    <source>
        <tissue evidence="1">Leaves</tissue>
    </source>
</reference>
<evidence type="ECO:0000313" key="1">
    <source>
        <dbReference type="EMBL" id="KAF5782606.1"/>
    </source>
</evidence>
<gene>
    <name evidence="1" type="ORF">HanXRQr2_Chr11g0497971</name>
</gene>
<name>A0A9K3HQF5_HELAN</name>
<comment type="caution">
    <text evidence="1">The sequence shown here is derived from an EMBL/GenBank/DDBJ whole genome shotgun (WGS) entry which is preliminary data.</text>
</comment>
<dbReference type="AlphaFoldDB" id="A0A9K3HQF5"/>
<reference evidence="1" key="1">
    <citation type="journal article" date="2017" name="Nature">
        <title>The sunflower genome provides insights into oil metabolism, flowering and Asterid evolution.</title>
        <authorList>
            <person name="Badouin H."/>
            <person name="Gouzy J."/>
            <person name="Grassa C.J."/>
            <person name="Murat F."/>
            <person name="Staton S.E."/>
            <person name="Cottret L."/>
            <person name="Lelandais-Briere C."/>
            <person name="Owens G.L."/>
            <person name="Carrere S."/>
            <person name="Mayjonade B."/>
            <person name="Legrand L."/>
            <person name="Gill N."/>
            <person name="Kane N.C."/>
            <person name="Bowers J.E."/>
            <person name="Hubner S."/>
            <person name="Bellec A."/>
            <person name="Berard A."/>
            <person name="Berges H."/>
            <person name="Blanchet N."/>
            <person name="Boniface M.C."/>
            <person name="Brunel D."/>
            <person name="Catrice O."/>
            <person name="Chaidir N."/>
            <person name="Claudel C."/>
            <person name="Donnadieu C."/>
            <person name="Faraut T."/>
            <person name="Fievet G."/>
            <person name="Helmstetter N."/>
            <person name="King M."/>
            <person name="Knapp S.J."/>
            <person name="Lai Z."/>
            <person name="Le Paslier M.C."/>
            <person name="Lippi Y."/>
            <person name="Lorenzon L."/>
            <person name="Mandel J.R."/>
            <person name="Marage G."/>
            <person name="Marchand G."/>
            <person name="Marquand E."/>
            <person name="Bret-Mestries E."/>
            <person name="Morien E."/>
            <person name="Nambeesan S."/>
            <person name="Nguyen T."/>
            <person name="Pegot-Espagnet P."/>
            <person name="Pouilly N."/>
            <person name="Raftis F."/>
            <person name="Sallet E."/>
            <person name="Schiex T."/>
            <person name="Thomas J."/>
            <person name="Vandecasteele C."/>
            <person name="Vares D."/>
            <person name="Vear F."/>
            <person name="Vautrin S."/>
            <person name="Crespi M."/>
            <person name="Mangin B."/>
            <person name="Burke J.M."/>
            <person name="Salse J."/>
            <person name="Munos S."/>
            <person name="Vincourt P."/>
            <person name="Rieseberg L.H."/>
            <person name="Langlade N.B."/>
        </authorList>
    </citation>
    <scope>NUCLEOTIDE SEQUENCE</scope>
    <source>
        <tissue evidence="1">Leaves</tissue>
    </source>
</reference>
<evidence type="ECO:0000313" key="2">
    <source>
        <dbReference type="Proteomes" id="UP000215914"/>
    </source>
</evidence>
<keyword evidence="2" id="KW-1185">Reference proteome</keyword>
<protein>
    <submittedName>
        <fullName evidence="1">Uncharacterized protein</fullName>
    </submittedName>
</protein>
<dbReference type="Gramene" id="mRNA:HanXRQr2_Chr11g0497971">
    <property type="protein sequence ID" value="mRNA:HanXRQr2_Chr11g0497971"/>
    <property type="gene ID" value="HanXRQr2_Chr11g0497971"/>
</dbReference>
<dbReference type="Proteomes" id="UP000215914">
    <property type="component" value="Unassembled WGS sequence"/>
</dbReference>
<dbReference type="EMBL" id="MNCJ02000326">
    <property type="protein sequence ID" value="KAF5782606.1"/>
    <property type="molecule type" value="Genomic_DNA"/>
</dbReference>
<proteinExistence type="predicted"/>
<accession>A0A9K3HQF5</accession>
<sequence>MHIPNIGHVIIFNSCCFYSDQLDPIVSLVSSWQKMEFESWPTLLDEVQARFDTNAGQLWFPLHSVLEKCSVDAHDTMQRSLLRLPALVSSKSVFNFFFLPWSHQHRDLSEI</sequence>